<organism evidence="6">
    <name type="scientific">bioreactor metagenome</name>
    <dbReference type="NCBI Taxonomy" id="1076179"/>
    <lineage>
        <taxon>unclassified sequences</taxon>
        <taxon>metagenomes</taxon>
        <taxon>ecological metagenomes</taxon>
    </lineage>
</organism>
<comment type="caution">
    <text evidence="6">The sequence shown here is derived from an EMBL/GenBank/DDBJ whole genome shotgun (WGS) entry which is preliminary data.</text>
</comment>
<reference evidence="6" key="1">
    <citation type="submission" date="2019-08" db="EMBL/GenBank/DDBJ databases">
        <authorList>
            <person name="Kucharzyk K."/>
            <person name="Murdoch R.W."/>
            <person name="Higgins S."/>
            <person name="Loffler F."/>
        </authorList>
    </citation>
    <scope>NUCLEOTIDE SEQUENCE</scope>
</reference>
<protein>
    <submittedName>
        <fullName evidence="6">Iron-sulfur cluster carrier protein</fullName>
    </submittedName>
</protein>
<dbReference type="GO" id="GO:0051539">
    <property type="term" value="F:4 iron, 4 sulfur cluster binding"/>
    <property type="evidence" value="ECO:0007669"/>
    <property type="project" value="TreeGrafter"/>
</dbReference>
<dbReference type="GO" id="GO:0140663">
    <property type="term" value="F:ATP-dependent FeS chaperone activity"/>
    <property type="evidence" value="ECO:0007669"/>
    <property type="project" value="InterPro"/>
</dbReference>
<keyword evidence="5" id="KW-0411">Iron-sulfur</keyword>
<keyword evidence="1" id="KW-0479">Metal-binding</keyword>
<evidence type="ECO:0000313" key="6">
    <source>
        <dbReference type="EMBL" id="MPN50601.1"/>
    </source>
</evidence>
<dbReference type="InterPro" id="IPR027417">
    <property type="entry name" value="P-loop_NTPase"/>
</dbReference>
<accession>A0A645IH27</accession>
<evidence type="ECO:0000256" key="4">
    <source>
        <dbReference type="ARBA" id="ARBA00023004"/>
    </source>
</evidence>
<keyword evidence="4" id="KW-0408">Iron</keyword>
<keyword evidence="3" id="KW-0067">ATP-binding</keyword>
<dbReference type="CDD" id="cd02037">
    <property type="entry name" value="Mrp_NBP35"/>
    <property type="match status" value="1"/>
</dbReference>
<dbReference type="GO" id="GO:0046872">
    <property type="term" value="F:metal ion binding"/>
    <property type="evidence" value="ECO:0007669"/>
    <property type="project" value="UniProtKB-KW"/>
</dbReference>
<dbReference type="SUPFAM" id="SSF52540">
    <property type="entry name" value="P-loop containing nucleoside triphosphate hydrolases"/>
    <property type="match status" value="1"/>
</dbReference>
<dbReference type="PANTHER" id="PTHR42961">
    <property type="entry name" value="IRON-SULFUR PROTEIN NUBPL"/>
    <property type="match status" value="1"/>
</dbReference>
<dbReference type="InterPro" id="IPR019591">
    <property type="entry name" value="Mrp/NBP35_ATP-bd"/>
</dbReference>
<dbReference type="InterPro" id="IPR033756">
    <property type="entry name" value="YlxH/NBP35"/>
</dbReference>
<dbReference type="InterPro" id="IPR044304">
    <property type="entry name" value="NUBPL-like"/>
</dbReference>
<dbReference type="Pfam" id="PF10609">
    <property type="entry name" value="ParA"/>
    <property type="match status" value="1"/>
</dbReference>
<dbReference type="EMBL" id="VSSQ01114941">
    <property type="protein sequence ID" value="MPN50601.1"/>
    <property type="molecule type" value="Genomic_DNA"/>
</dbReference>
<dbReference type="PANTHER" id="PTHR42961:SF2">
    <property type="entry name" value="IRON-SULFUR PROTEIN NUBPL"/>
    <property type="match status" value="1"/>
</dbReference>
<name>A0A645IH27_9ZZZZ</name>
<evidence type="ECO:0000256" key="3">
    <source>
        <dbReference type="ARBA" id="ARBA00022840"/>
    </source>
</evidence>
<dbReference type="AlphaFoldDB" id="A0A645IH27"/>
<proteinExistence type="predicted"/>
<keyword evidence="2" id="KW-0547">Nucleotide-binding</keyword>
<dbReference type="Gene3D" id="3.40.50.300">
    <property type="entry name" value="P-loop containing nucleotide triphosphate hydrolases"/>
    <property type="match status" value="1"/>
</dbReference>
<dbReference type="GO" id="GO:0005524">
    <property type="term" value="F:ATP binding"/>
    <property type="evidence" value="ECO:0007669"/>
    <property type="project" value="UniProtKB-KW"/>
</dbReference>
<sequence>MLEGDGKLIYPLETAKGIKVVSANLLLEHENDPIIWRGSLITSLVKQFYTDVFYGETDYLFIDMPPGTGDVLLTVFQSIKMDGIVIVTTPQDLVSMIVEKAIKMAEMMKVKVIGIVENMSYVVCPKCEEKIEIFGHSKLEEISKKYNIPVLARIPIDAGLAELCDKGMVELSKDEYLKNNI</sequence>
<evidence type="ECO:0000256" key="1">
    <source>
        <dbReference type="ARBA" id="ARBA00022723"/>
    </source>
</evidence>
<evidence type="ECO:0000256" key="5">
    <source>
        <dbReference type="ARBA" id="ARBA00023014"/>
    </source>
</evidence>
<gene>
    <name evidence="6" type="primary">apbC_46</name>
    <name evidence="6" type="ORF">SDC9_198232</name>
</gene>
<evidence type="ECO:0000256" key="2">
    <source>
        <dbReference type="ARBA" id="ARBA00022741"/>
    </source>
</evidence>
<dbReference type="GO" id="GO:0016226">
    <property type="term" value="P:iron-sulfur cluster assembly"/>
    <property type="evidence" value="ECO:0007669"/>
    <property type="project" value="InterPro"/>
</dbReference>